<dbReference type="PANTHER" id="PTHR46278">
    <property type="entry name" value="DEHYDROGENASE, PUTATIVE-RELATED"/>
    <property type="match status" value="1"/>
</dbReference>
<evidence type="ECO:0000256" key="2">
    <source>
        <dbReference type="ARBA" id="ARBA00005076"/>
    </source>
</evidence>
<keyword evidence="9 15" id="KW-0521">NADP</keyword>
<keyword evidence="10 15" id="KW-0220">Diaminopimelate biosynthesis</keyword>
<comment type="function">
    <text evidence="15">Catalyzes the NADPH-dependent formation of L-aspartate-semialdehyde (L-ASA) by the reductive dephosphorylation of L-aspartyl-4-phosphate.</text>
</comment>
<feature type="binding site" evidence="15">
    <location>
        <position position="179"/>
    </location>
    <ligand>
        <name>substrate</name>
    </ligand>
</feature>
<dbReference type="Pfam" id="PF01118">
    <property type="entry name" value="Semialdhyde_dh"/>
    <property type="match status" value="1"/>
</dbReference>
<evidence type="ECO:0000256" key="12">
    <source>
        <dbReference type="ARBA" id="ARBA00023154"/>
    </source>
</evidence>
<sequence>MGMQMNAVSNKDMAQKQNNLSTQAKGKVVAILGATGVVGTQMMRCLEERSFPVSKLVPLASSRSAGSFVDFCGEKIQVREATSEAFEGVDIVLGAAGDAQAKELLPEAVKRGCVCVDNSHAFRLDEDVPLVIPEINAQDIKNHHGIIANPNCATIIGLVPLWPLHKAAGVKRLIVSTYQAASGAGLPGLKELEREMACLVSGESVGKTTPFAYQLAANLIPQIGGFNEEGYTSEEMKMQNEGRKIMHLPELRVNCTCVRVPVMRSHSESITAEFDYPITPNEARTVLEDAPGIRVVDDPSALAYPMPLDTSDQDLVYVGRIRKDLSASAATNSLTFFCCGDQIRKGAATNAVQIAEYLV</sequence>
<dbReference type="CDD" id="cd02316">
    <property type="entry name" value="VcASADH2_like_N"/>
    <property type="match status" value="1"/>
</dbReference>
<evidence type="ECO:0000256" key="9">
    <source>
        <dbReference type="ARBA" id="ARBA00022857"/>
    </source>
</evidence>
<feature type="binding site" evidence="15">
    <location>
        <position position="123"/>
    </location>
    <ligand>
        <name>phosphate</name>
        <dbReference type="ChEBI" id="CHEBI:43474"/>
    </ligand>
</feature>
<accession>A0ABR5Q240</accession>
<feature type="binding site" evidence="15">
    <location>
        <begin position="182"/>
        <end position="183"/>
    </location>
    <ligand>
        <name>NADP(+)</name>
        <dbReference type="ChEBI" id="CHEBI:58349"/>
    </ligand>
</feature>
<keyword evidence="7 15" id="KW-0028">Amino-acid biosynthesis</keyword>
<dbReference type="NCBIfam" id="TIGR01296">
    <property type="entry name" value="asd_B"/>
    <property type="match status" value="1"/>
</dbReference>
<dbReference type="HAMAP" id="MF_02121">
    <property type="entry name" value="ASADH"/>
    <property type="match status" value="1"/>
</dbReference>
<feature type="binding site" evidence="15">
    <location>
        <begin position="63"/>
        <end position="64"/>
    </location>
    <ligand>
        <name>NADP(+)</name>
        <dbReference type="ChEBI" id="CHEBI:58349"/>
    </ligand>
</feature>
<feature type="domain" description="Semialdehyde dehydrogenase NAD-binding" evidence="16">
    <location>
        <begin position="28"/>
        <end position="143"/>
    </location>
</feature>
<dbReference type="InterPro" id="IPR012080">
    <property type="entry name" value="Asp_semialdehyde_DH"/>
</dbReference>
<dbReference type="CDD" id="cd18131">
    <property type="entry name" value="ASADH_C_bac_euk_like"/>
    <property type="match status" value="1"/>
</dbReference>
<dbReference type="SMART" id="SM00859">
    <property type="entry name" value="Semialdhyde_dh"/>
    <property type="match status" value="1"/>
</dbReference>
<feature type="binding site" evidence="15">
    <location>
        <position position="259"/>
    </location>
    <ligand>
        <name>substrate</name>
    </ligand>
</feature>
<evidence type="ECO:0000256" key="7">
    <source>
        <dbReference type="ARBA" id="ARBA00022605"/>
    </source>
</evidence>
<keyword evidence="13 15" id="KW-0486">Methionine biosynthesis</keyword>
<feature type="active site" description="Acyl-thioester intermediate" evidence="15">
    <location>
        <position position="152"/>
    </location>
</feature>
<keyword evidence="12 15" id="KW-0457">Lysine biosynthesis</keyword>
<dbReference type="Gene3D" id="3.30.360.10">
    <property type="entry name" value="Dihydrodipicolinate Reductase, domain 2"/>
    <property type="match status" value="1"/>
</dbReference>
<feature type="binding site" evidence="15">
    <location>
        <begin position="35"/>
        <end position="38"/>
    </location>
    <ligand>
        <name>NADP(+)</name>
        <dbReference type="ChEBI" id="CHEBI:58349"/>
    </ligand>
</feature>
<evidence type="ECO:0000256" key="15">
    <source>
        <dbReference type="HAMAP-Rule" id="MF_02121"/>
    </source>
</evidence>
<evidence type="ECO:0000256" key="5">
    <source>
        <dbReference type="ARBA" id="ARBA00011738"/>
    </source>
</evidence>
<keyword evidence="8 15" id="KW-0791">Threonine biosynthesis</keyword>
<dbReference type="Pfam" id="PF02774">
    <property type="entry name" value="Semialdhyde_dhC"/>
    <property type="match status" value="1"/>
</dbReference>
<evidence type="ECO:0000256" key="1">
    <source>
        <dbReference type="ARBA" id="ARBA00005021"/>
    </source>
</evidence>
<evidence type="ECO:0000259" key="16">
    <source>
        <dbReference type="SMART" id="SM00859"/>
    </source>
</evidence>
<proteinExistence type="inferred from homology"/>
<comment type="caution">
    <text evidence="17">The sequence shown here is derived from an EMBL/GenBank/DDBJ whole genome shotgun (WGS) entry which is preliminary data.</text>
</comment>
<name>A0ABR5Q240_9ACTN</name>
<comment type="similarity">
    <text evidence="4 15">Belongs to the aspartate-semialdehyde dehydrogenase family.</text>
</comment>
<organism evidence="17 18">
    <name type="scientific">Lancefieldella rimae</name>
    <dbReference type="NCBI Taxonomy" id="1383"/>
    <lineage>
        <taxon>Bacteria</taxon>
        <taxon>Bacillati</taxon>
        <taxon>Actinomycetota</taxon>
        <taxon>Coriobacteriia</taxon>
        <taxon>Coriobacteriales</taxon>
        <taxon>Atopobiaceae</taxon>
        <taxon>Lancefieldella</taxon>
    </lineage>
</organism>
<evidence type="ECO:0000256" key="10">
    <source>
        <dbReference type="ARBA" id="ARBA00022915"/>
    </source>
</evidence>
<evidence type="ECO:0000256" key="4">
    <source>
        <dbReference type="ARBA" id="ARBA00010584"/>
    </source>
</evidence>
<keyword evidence="11 15" id="KW-0560">Oxidoreductase</keyword>
<dbReference type="Proteomes" id="UP000051927">
    <property type="component" value="Unassembled WGS sequence"/>
</dbReference>
<keyword evidence="18" id="KW-1185">Reference proteome</keyword>
<dbReference type="SUPFAM" id="SSF55347">
    <property type="entry name" value="Glyceraldehyde-3-phosphate dehydrogenase-like, C-terminal domain"/>
    <property type="match status" value="1"/>
</dbReference>
<evidence type="ECO:0000256" key="6">
    <source>
        <dbReference type="ARBA" id="ARBA00013120"/>
    </source>
</evidence>
<dbReference type="PROSITE" id="PS01103">
    <property type="entry name" value="ASD"/>
    <property type="match status" value="1"/>
</dbReference>
<dbReference type="EC" id="1.2.1.11" evidence="6 15"/>
<comment type="pathway">
    <text evidence="3 15">Amino-acid biosynthesis; L-threonine biosynthesis; L-threonine from L-aspartate: step 2/5.</text>
</comment>
<comment type="pathway">
    <text evidence="2 15">Amino-acid biosynthesis; L-lysine biosynthesis via DAP pathway; (S)-tetrahydrodipicolinate from L-aspartate: step 2/4.</text>
</comment>
<dbReference type="NCBIfam" id="NF011456">
    <property type="entry name" value="PRK14874.1"/>
    <property type="match status" value="1"/>
</dbReference>
<dbReference type="Gene3D" id="3.40.50.720">
    <property type="entry name" value="NAD(P)-binding Rossmann-like Domain"/>
    <property type="match status" value="1"/>
</dbReference>
<comment type="pathway">
    <text evidence="1 15">Amino-acid biosynthesis; L-methionine biosynthesis via de novo pathway; L-homoserine from L-aspartate: step 2/3.</text>
</comment>
<evidence type="ECO:0000256" key="14">
    <source>
        <dbReference type="ARBA" id="ARBA00047891"/>
    </source>
</evidence>
<comment type="caution">
    <text evidence="15">Lacks conserved residue(s) required for the propagation of feature annotation.</text>
</comment>
<evidence type="ECO:0000256" key="11">
    <source>
        <dbReference type="ARBA" id="ARBA00023002"/>
    </source>
</evidence>
<dbReference type="EMBL" id="JQCP01000001">
    <property type="protein sequence ID" value="KRO03070.1"/>
    <property type="molecule type" value="Genomic_DNA"/>
</dbReference>
<evidence type="ECO:0000256" key="13">
    <source>
        <dbReference type="ARBA" id="ARBA00023167"/>
    </source>
</evidence>
<evidence type="ECO:0000256" key="3">
    <source>
        <dbReference type="ARBA" id="ARBA00005097"/>
    </source>
</evidence>
<reference evidence="17 18" key="1">
    <citation type="journal article" date="2015" name="Genome Announc.">
        <title>Expanding the biotechnology potential of lactobacilli through comparative genomics of 213 strains and associated genera.</title>
        <authorList>
            <person name="Sun Z."/>
            <person name="Harris H.M."/>
            <person name="McCann A."/>
            <person name="Guo C."/>
            <person name="Argimon S."/>
            <person name="Zhang W."/>
            <person name="Yang X."/>
            <person name="Jeffery I.B."/>
            <person name="Cooney J.C."/>
            <person name="Kagawa T.F."/>
            <person name="Liu W."/>
            <person name="Song Y."/>
            <person name="Salvetti E."/>
            <person name="Wrobel A."/>
            <person name="Rasinkangas P."/>
            <person name="Parkhill J."/>
            <person name="Rea M.C."/>
            <person name="O'Sullivan O."/>
            <person name="Ritari J."/>
            <person name="Douillard F.P."/>
            <person name="Paul Ross R."/>
            <person name="Yang R."/>
            <person name="Briner A.E."/>
            <person name="Felis G.E."/>
            <person name="de Vos W.M."/>
            <person name="Barrangou R."/>
            <person name="Klaenhammer T.R."/>
            <person name="Caufield P.W."/>
            <person name="Cui Y."/>
            <person name="Zhang H."/>
            <person name="O'Toole P.W."/>
        </authorList>
    </citation>
    <scope>NUCLEOTIDE SEQUENCE [LARGE SCALE GENOMIC DNA]</scope>
    <source>
        <strain evidence="17 18">DSM 7090</strain>
    </source>
</reference>
<gene>
    <name evidence="15" type="primary">asd</name>
    <name evidence="17" type="ORF">IV60_GL000248</name>
</gene>
<protein>
    <recommendedName>
        <fullName evidence="6 15">Aspartate-semialdehyde dehydrogenase</fullName>
        <shortName evidence="15">ASA dehydrogenase</shortName>
        <shortName evidence="15">ASADH</shortName>
        <ecNumber evidence="6 15">1.2.1.11</ecNumber>
    </recommendedName>
    <alternativeName>
        <fullName evidence="15">Aspartate-beta-semialdehyde dehydrogenase</fullName>
    </alternativeName>
</protein>
<dbReference type="PANTHER" id="PTHR46278:SF2">
    <property type="entry name" value="ASPARTATE-SEMIALDEHYDE DEHYDROGENASE"/>
    <property type="match status" value="1"/>
</dbReference>
<dbReference type="InterPro" id="IPR000319">
    <property type="entry name" value="Asp-semialdehyde_DH_CS"/>
</dbReference>
<comment type="subunit">
    <text evidence="5 15">Homodimer.</text>
</comment>
<dbReference type="InterPro" id="IPR012280">
    <property type="entry name" value="Semialdhyde_DH_dimer_dom"/>
</dbReference>
<feature type="binding site" evidence="15">
    <location>
        <position position="342"/>
    </location>
    <ligand>
        <name>NADP(+)</name>
        <dbReference type="ChEBI" id="CHEBI:58349"/>
    </ligand>
</feature>
<evidence type="ECO:0000313" key="17">
    <source>
        <dbReference type="EMBL" id="KRO03070.1"/>
    </source>
</evidence>
<dbReference type="InterPro" id="IPR005986">
    <property type="entry name" value="Asp_semialdehyde_DH_beta"/>
</dbReference>
<dbReference type="PIRSF" id="PIRSF000148">
    <property type="entry name" value="ASA_dh"/>
    <property type="match status" value="1"/>
</dbReference>
<evidence type="ECO:0000313" key="18">
    <source>
        <dbReference type="Proteomes" id="UP000051927"/>
    </source>
</evidence>
<comment type="catalytic activity">
    <reaction evidence="14 15">
        <text>L-aspartate 4-semialdehyde + phosphate + NADP(+) = 4-phospho-L-aspartate + NADPH + H(+)</text>
        <dbReference type="Rhea" id="RHEA:24284"/>
        <dbReference type="ChEBI" id="CHEBI:15378"/>
        <dbReference type="ChEBI" id="CHEBI:43474"/>
        <dbReference type="ChEBI" id="CHEBI:57535"/>
        <dbReference type="ChEBI" id="CHEBI:57783"/>
        <dbReference type="ChEBI" id="CHEBI:58349"/>
        <dbReference type="ChEBI" id="CHEBI:537519"/>
        <dbReference type="EC" id="1.2.1.11"/>
    </reaction>
</comment>
<evidence type="ECO:0000256" key="8">
    <source>
        <dbReference type="ARBA" id="ARBA00022697"/>
    </source>
</evidence>
<dbReference type="SUPFAM" id="SSF51735">
    <property type="entry name" value="NAD(P)-binding Rossmann-fold domains"/>
    <property type="match status" value="1"/>
</dbReference>
<dbReference type="InterPro" id="IPR000534">
    <property type="entry name" value="Semialdehyde_DH_NAD-bd"/>
</dbReference>
<feature type="active site" description="Proton acceptor" evidence="15">
    <location>
        <position position="266"/>
    </location>
</feature>
<dbReference type="InterPro" id="IPR036291">
    <property type="entry name" value="NAD(P)-bd_dom_sf"/>
</dbReference>